<dbReference type="EMBL" id="JBHSWI010000001">
    <property type="protein sequence ID" value="MFC6645953.1"/>
    <property type="molecule type" value="Genomic_DNA"/>
</dbReference>
<keyword evidence="2" id="KW-1185">Reference proteome</keyword>
<evidence type="ECO:0000313" key="2">
    <source>
        <dbReference type="Proteomes" id="UP001596391"/>
    </source>
</evidence>
<organism evidence="1 2">
    <name type="scientific">Granulicella cerasi</name>
    <dbReference type="NCBI Taxonomy" id="741063"/>
    <lineage>
        <taxon>Bacteria</taxon>
        <taxon>Pseudomonadati</taxon>
        <taxon>Acidobacteriota</taxon>
        <taxon>Terriglobia</taxon>
        <taxon>Terriglobales</taxon>
        <taxon>Acidobacteriaceae</taxon>
        <taxon>Granulicella</taxon>
    </lineage>
</organism>
<gene>
    <name evidence="1" type="ORF">ACFQBQ_10255</name>
</gene>
<sequence length="106" mass="11776">MGNIFVKDGTPSGSGSLCRTCSNAILIRGYRESEQITLCEKPYQTMTLPFPVYECSGYYDKNRPGWDQMEKLAINVVPGPLKPVGFKVGINTEPRLKVGVTEEDDE</sequence>
<dbReference type="Proteomes" id="UP001596391">
    <property type="component" value="Unassembled WGS sequence"/>
</dbReference>
<comment type="caution">
    <text evidence="1">The sequence shown here is derived from an EMBL/GenBank/DDBJ whole genome shotgun (WGS) entry which is preliminary data.</text>
</comment>
<proteinExistence type="predicted"/>
<reference evidence="2" key="1">
    <citation type="journal article" date="2019" name="Int. J. Syst. Evol. Microbiol.">
        <title>The Global Catalogue of Microorganisms (GCM) 10K type strain sequencing project: providing services to taxonomists for standard genome sequencing and annotation.</title>
        <authorList>
            <consortium name="The Broad Institute Genomics Platform"/>
            <consortium name="The Broad Institute Genome Sequencing Center for Infectious Disease"/>
            <person name="Wu L."/>
            <person name="Ma J."/>
        </authorList>
    </citation>
    <scope>NUCLEOTIDE SEQUENCE [LARGE SCALE GENOMIC DNA]</scope>
    <source>
        <strain evidence="2">CGMCC 1.16026</strain>
    </source>
</reference>
<protein>
    <submittedName>
        <fullName evidence="1">Uncharacterized protein</fullName>
    </submittedName>
</protein>
<name>A0ABW1ZCN6_9BACT</name>
<evidence type="ECO:0000313" key="1">
    <source>
        <dbReference type="EMBL" id="MFC6645953.1"/>
    </source>
</evidence>
<dbReference type="RefSeq" id="WP_263369660.1">
    <property type="nucleotide sequence ID" value="NZ_JAGSYD010000001.1"/>
</dbReference>
<accession>A0ABW1ZCN6</accession>